<dbReference type="GeneTree" id="ENSGT00510000051675"/>
<dbReference type="PANTHER" id="PTHR23320">
    <property type="entry name" value="MEMBRANE-SPANNING 4-DOMAINS SUBFAMILY A MS4A -RELATED"/>
    <property type="match status" value="1"/>
</dbReference>
<dbReference type="Proteomes" id="UP000261420">
    <property type="component" value="Unplaced"/>
</dbReference>
<dbReference type="GO" id="GO:0016020">
    <property type="term" value="C:membrane"/>
    <property type="evidence" value="ECO:0007669"/>
    <property type="project" value="UniProtKB-SubCell"/>
</dbReference>
<keyword evidence="8" id="KW-1185">Reference proteome</keyword>
<evidence type="ECO:0000256" key="2">
    <source>
        <dbReference type="ARBA" id="ARBA00009565"/>
    </source>
</evidence>
<dbReference type="Ensembl" id="ENSSDUT00000008584.1">
    <property type="protein sequence ID" value="ENSSDUP00000008433.1"/>
    <property type="gene ID" value="ENSSDUG00000006180.1"/>
</dbReference>
<accession>A0A3B4TQZ7</accession>
<keyword evidence="4 6" id="KW-1133">Transmembrane helix</keyword>
<dbReference type="InterPro" id="IPR007237">
    <property type="entry name" value="CD20-like"/>
</dbReference>
<dbReference type="InterPro" id="IPR030417">
    <property type="entry name" value="MS4A"/>
</dbReference>
<protein>
    <submittedName>
        <fullName evidence="7">Uncharacterized protein</fullName>
    </submittedName>
</protein>
<evidence type="ECO:0000256" key="6">
    <source>
        <dbReference type="SAM" id="Phobius"/>
    </source>
</evidence>
<dbReference type="OMA" id="LLWICDR"/>
<dbReference type="AlphaFoldDB" id="A0A3B4TQZ7"/>
<keyword evidence="5 6" id="KW-0472">Membrane</keyword>
<dbReference type="Pfam" id="PF04103">
    <property type="entry name" value="CD20"/>
    <property type="match status" value="1"/>
</dbReference>
<feature type="transmembrane region" description="Helical" evidence="6">
    <location>
        <begin position="91"/>
        <end position="115"/>
    </location>
</feature>
<evidence type="ECO:0000313" key="8">
    <source>
        <dbReference type="Proteomes" id="UP000261420"/>
    </source>
</evidence>
<comment type="subcellular location">
    <subcellularLocation>
        <location evidence="1">Membrane</location>
        <topology evidence="1">Multi-pass membrane protein</topology>
    </subcellularLocation>
</comment>
<comment type="similarity">
    <text evidence="2">Belongs to the MS4A family.</text>
</comment>
<name>A0A3B4TQZ7_SERDU</name>
<reference evidence="7" key="1">
    <citation type="submission" date="2025-08" db="UniProtKB">
        <authorList>
            <consortium name="Ensembl"/>
        </authorList>
    </citation>
    <scope>IDENTIFICATION</scope>
</reference>
<evidence type="ECO:0000256" key="3">
    <source>
        <dbReference type="ARBA" id="ARBA00022692"/>
    </source>
</evidence>
<evidence type="ECO:0000313" key="7">
    <source>
        <dbReference type="Ensembl" id="ENSSDUP00000008433.1"/>
    </source>
</evidence>
<feature type="transmembrane region" description="Helical" evidence="6">
    <location>
        <begin position="60"/>
        <end position="79"/>
    </location>
</feature>
<organism evidence="7 8">
    <name type="scientific">Seriola dumerili</name>
    <name type="common">Greater amberjack</name>
    <name type="synonym">Caranx dumerili</name>
    <dbReference type="NCBI Taxonomy" id="41447"/>
    <lineage>
        <taxon>Eukaryota</taxon>
        <taxon>Metazoa</taxon>
        <taxon>Chordata</taxon>
        <taxon>Craniata</taxon>
        <taxon>Vertebrata</taxon>
        <taxon>Euteleostomi</taxon>
        <taxon>Actinopterygii</taxon>
        <taxon>Neopterygii</taxon>
        <taxon>Teleostei</taxon>
        <taxon>Neoteleostei</taxon>
        <taxon>Acanthomorphata</taxon>
        <taxon>Carangaria</taxon>
        <taxon>Carangiformes</taxon>
        <taxon>Carangidae</taxon>
        <taxon>Seriola</taxon>
    </lineage>
</organism>
<evidence type="ECO:0000256" key="4">
    <source>
        <dbReference type="ARBA" id="ARBA00022989"/>
    </source>
</evidence>
<evidence type="ECO:0000256" key="1">
    <source>
        <dbReference type="ARBA" id="ARBA00004141"/>
    </source>
</evidence>
<sequence>MFPRLCRILKDLCCSPECGSVYRELMQTSVTTALGTIQIMVGLFNIGLGPGRTSTHPGDLTGLGAAYWLGAVFIVTGIFSNLAGQFPSSCLVGFTVFMNIAAAIFAITGIVLYAIDLGDASLLWMCDRSTNSDDHYGDNCRNIFLNKIEFKMFKFLTLQRLLRSMDITLITVALLQLCVNIRFAILGIKALTSEMRMEELSAQRKEICKNPARPRLQSN</sequence>
<evidence type="ECO:0000256" key="5">
    <source>
        <dbReference type="ARBA" id="ARBA00023136"/>
    </source>
</evidence>
<feature type="transmembrane region" description="Helical" evidence="6">
    <location>
        <begin position="167"/>
        <end position="188"/>
    </location>
</feature>
<reference evidence="7" key="2">
    <citation type="submission" date="2025-09" db="UniProtKB">
        <authorList>
            <consortium name="Ensembl"/>
        </authorList>
    </citation>
    <scope>IDENTIFICATION</scope>
</reference>
<feature type="transmembrane region" description="Helical" evidence="6">
    <location>
        <begin position="30"/>
        <end position="48"/>
    </location>
</feature>
<dbReference type="PANTHER" id="PTHR23320:SF125">
    <property type="entry name" value="TRANSMEMBRANE PROTEIN 176L.1-RELATED"/>
    <property type="match status" value="1"/>
</dbReference>
<keyword evidence="3 6" id="KW-0812">Transmembrane</keyword>
<proteinExistence type="inferred from homology"/>